<dbReference type="EMBL" id="CP017267">
    <property type="protein sequence ID" value="APB31692.1"/>
    <property type="molecule type" value="Genomic_DNA"/>
</dbReference>
<dbReference type="InterPro" id="IPR038364">
    <property type="entry name" value="Urocanase_central_sf"/>
</dbReference>
<comment type="function">
    <text evidence="9">Catalyzes the conversion of urocanate to 4-imidazolone-5-propionate.</text>
</comment>
<dbReference type="FunFam" id="3.40.1770.10:FF:000002">
    <property type="entry name" value="Urocanate hydratase 1"/>
    <property type="match status" value="1"/>
</dbReference>
<evidence type="ECO:0000256" key="2">
    <source>
        <dbReference type="ARBA" id="ARBA00007578"/>
    </source>
</evidence>
<dbReference type="NCBIfam" id="TIGR01228">
    <property type="entry name" value="hutU"/>
    <property type="match status" value="1"/>
</dbReference>
<dbReference type="InterPro" id="IPR035401">
    <property type="entry name" value="Urocanase_C"/>
</dbReference>
<comment type="subcellular location">
    <subcellularLocation>
        <location evidence="9">Cytoplasm</location>
    </subcellularLocation>
</comment>
<dbReference type="Gene3D" id="3.40.1770.10">
    <property type="entry name" value="Urocanase superfamily"/>
    <property type="match status" value="2"/>
</dbReference>
<evidence type="ECO:0000256" key="6">
    <source>
        <dbReference type="ARBA" id="ARBA00023239"/>
    </source>
</evidence>
<dbReference type="Pfam" id="PF17391">
    <property type="entry name" value="Urocanase_N"/>
    <property type="match status" value="1"/>
</dbReference>
<dbReference type="GO" id="GO:0016153">
    <property type="term" value="F:urocanate hydratase activity"/>
    <property type="evidence" value="ECO:0007669"/>
    <property type="project" value="UniProtKB-UniRule"/>
</dbReference>
<dbReference type="Pfam" id="PF01175">
    <property type="entry name" value="Urocanase"/>
    <property type="match status" value="1"/>
</dbReference>
<feature type="binding site" evidence="9">
    <location>
        <position position="589"/>
    </location>
    <ligand>
        <name>NAD(+)</name>
        <dbReference type="ChEBI" id="CHEBI:57540"/>
    </ligand>
</feature>
<evidence type="ECO:0000259" key="11">
    <source>
        <dbReference type="Pfam" id="PF17391"/>
    </source>
</evidence>
<organism evidence="13 14">
    <name type="scientific">Vagococcus teuberi</name>
    <dbReference type="NCBI Taxonomy" id="519472"/>
    <lineage>
        <taxon>Bacteria</taxon>
        <taxon>Bacillati</taxon>
        <taxon>Bacillota</taxon>
        <taxon>Bacilli</taxon>
        <taxon>Lactobacillales</taxon>
        <taxon>Enterococcaceae</taxon>
        <taxon>Vagococcus</taxon>
    </lineage>
</organism>
<feature type="binding site" evidence="9">
    <location>
        <position position="404"/>
    </location>
    <ligand>
        <name>NAD(+)</name>
        <dbReference type="ChEBI" id="CHEBI:57540"/>
    </ligand>
</feature>
<dbReference type="PROSITE" id="PS01233">
    <property type="entry name" value="UROCANASE"/>
    <property type="match status" value="1"/>
</dbReference>
<evidence type="ECO:0000256" key="9">
    <source>
        <dbReference type="HAMAP-Rule" id="MF_00577"/>
    </source>
</evidence>
<evidence type="ECO:0000256" key="7">
    <source>
        <dbReference type="ARBA" id="ARBA00031640"/>
    </source>
</evidence>
<dbReference type="KEGG" id="vte:BHY08_07530"/>
<evidence type="ECO:0000259" key="12">
    <source>
        <dbReference type="Pfam" id="PF17392"/>
    </source>
</evidence>
<keyword evidence="4 9" id="KW-0369">Histidine metabolism</keyword>
<proteinExistence type="inferred from homology"/>
<comment type="catalytic activity">
    <reaction evidence="8 9">
        <text>4-imidazolone-5-propanoate = trans-urocanate + H2O</text>
        <dbReference type="Rhea" id="RHEA:13101"/>
        <dbReference type="ChEBI" id="CHEBI:15377"/>
        <dbReference type="ChEBI" id="CHEBI:17771"/>
        <dbReference type="ChEBI" id="CHEBI:77893"/>
        <dbReference type="EC" id="4.2.1.49"/>
    </reaction>
</comment>
<dbReference type="InterPro" id="IPR023637">
    <property type="entry name" value="Urocanase-like"/>
</dbReference>
<dbReference type="OrthoDB" id="9764874at2"/>
<comment type="similarity">
    <text evidence="2 9">Belongs to the urocanase family.</text>
</comment>
<comment type="pathway">
    <text evidence="1 9">Amino-acid degradation; L-histidine degradation into L-glutamate; N-formimidoyl-L-glutamate from L-histidine: step 2/3.</text>
</comment>
<evidence type="ECO:0000256" key="8">
    <source>
        <dbReference type="ARBA" id="ARBA00047623"/>
    </source>
</evidence>
<dbReference type="GO" id="GO:0019556">
    <property type="term" value="P:L-histidine catabolic process to glutamate and formamide"/>
    <property type="evidence" value="ECO:0007669"/>
    <property type="project" value="UniProtKB-UniPathway"/>
</dbReference>
<evidence type="ECO:0000259" key="10">
    <source>
        <dbReference type="Pfam" id="PF01175"/>
    </source>
</evidence>
<dbReference type="PANTHER" id="PTHR12216">
    <property type="entry name" value="UROCANATE HYDRATASE"/>
    <property type="match status" value="1"/>
</dbReference>
<evidence type="ECO:0000313" key="14">
    <source>
        <dbReference type="Proteomes" id="UP000191200"/>
    </source>
</evidence>
<dbReference type="Pfam" id="PF17392">
    <property type="entry name" value="Urocanase_C"/>
    <property type="match status" value="1"/>
</dbReference>
<feature type="domain" description="Urocanase Rossmann-like" evidence="10">
    <location>
        <begin position="217"/>
        <end position="440"/>
    </location>
</feature>
<dbReference type="PIRSF" id="PIRSF001423">
    <property type="entry name" value="Urocanate_hydrat"/>
    <property type="match status" value="1"/>
</dbReference>
<accession>A0A1J0A6Y8</accession>
<dbReference type="EC" id="4.2.1.49" evidence="3 9"/>
<dbReference type="Proteomes" id="UP000191200">
    <property type="component" value="Chromosome"/>
</dbReference>
<evidence type="ECO:0000256" key="3">
    <source>
        <dbReference type="ARBA" id="ARBA00011992"/>
    </source>
</evidence>
<feature type="binding site" evidence="9">
    <location>
        <position position="207"/>
    </location>
    <ligand>
        <name>NAD(+)</name>
        <dbReference type="ChEBI" id="CHEBI:57540"/>
    </ligand>
</feature>
<keyword evidence="14" id="KW-1185">Reference proteome</keyword>
<name>A0A1J0A6Y8_9ENTE</name>
<sequence>MIKNTDISKAMTIKLPDVLPDMPKFEEGIRRAPDRGFRLTEAQTELALKNALRYVPEQFHDQVIPEFLEELKTRGRIYGYRWYPKERIYGKPIDEYKGKCTAAKAMQVMIDNNLDFDIALYPYELVTYGETGQVCSNWMQYQLIKRYLEEMTDEQTLVLESGHPLGLFASKKDAPRVIITNGLLVGEYDNIHDWEIAEQMGVTNYGQMTAGGWMYIGPQGIVHGTFNTLLNAGRLKLGIPDDGDLTGKLFITSGLGGMSGAQGKAGEIAKSVTIVAEVDRSRIDTRLEQGWISHVTETPEETMRLAKEYLDNKDSTSIAYYGNVVDLLEYVDKHDIHVDLLSDQTSCHNVYEGGYCPVGITFEERTRLLAEDQDTFRKMIDDTLERHFNVIKSLTSKGTYFFDYGNSFMKAIYDTGIKEISKNGVDDKDGFIWPSYVEDIMGPMLFDYGYGPFRWVCLSRKHEDLMATDRAAMEVIDPTRRYQDRDNYNWIRDAEDNKLVVGTEARILYQDAMGRVNIALKFNEMVRRGEIGPVMIGRDHHDVSGTDSPFRETSNIKDGSNVTADMATQCYAGNAARGMSLIALHNGGGVGIGKSINGGFGLVLDGTELTDEIIKSAIAWDTMGGVARRSWARNDHAIETSMEYNEMRKGSDHITIPYLADDEKVKSAVSELFK</sequence>
<feature type="domain" description="Urocanase C-terminal" evidence="12">
    <location>
        <begin position="445"/>
        <end position="641"/>
    </location>
</feature>
<dbReference type="InterPro" id="IPR035085">
    <property type="entry name" value="Urocanase_Rossmann-like"/>
</dbReference>
<dbReference type="InterPro" id="IPR055351">
    <property type="entry name" value="Urocanase"/>
</dbReference>
<comment type="cofactor">
    <cofactor evidence="9">
        <name>NAD(+)</name>
        <dbReference type="ChEBI" id="CHEBI:57540"/>
    </cofactor>
    <text evidence="9">Binds 1 NAD(+) per subunit.</text>
</comment>
<feature type="domain" description="Urocanase N-terminal" evidence="11">
    <location>
        <begin position="89"/>
        <end position="214"/>
    </location>
</feature>
<dbReference type="InterPro" id="IPR023636">
    <property type="entry name" value="Urocanase_CS"/>
</dbReference>
<keyword evidence="5 9" id="KW-0520">NAD</keyword>
<evidence type="ECO:0000256" key="5">
    <source>
        <dbReference type="ARBA" id="ARBA00023027"/>
    </source>
</evidence>
<reference evidence="13 14" key="1">
    <citation type="submission" date="2016-09" db="EMBL/GenBank/DDBJ databases">
        <title>Vagococcus teuberi sp. nov., isolated from the Malian artisanal sour milk fene.</title>
        <authorList>
            <person name="Wullschleger S."/>
            <person name="Seifert C."/>
            <person name="Baumgartner S."/>
            <person name="Lacroix C."/>
            <person name="Bonfoh B."/>
            <person name="Stevens M.J."/>
            <person name="Meile L."/>
        </authorList>
    </citation>
    <scope>NUCLEOTIDE SEQUENCE [LARGE SCALE GENOMIC DNA]</scope>
    <source>
        <strain evidence="13 14">DSM 21459</strain>
    </source>
</reference>
<dbReference type="RefSeq" id="WP_071457286.1">
    <property type="nucleotide sequence ID" value="NZ_CP017267.1"/>
</dbReference>
<dbReference type="UniPathway" id="UPA00379">
    <property type="reaction ID" value="UER00550"/>
</dbReference>
<dbReference type="Gene3D" id="3.40.50.10730">
    <property type="entry name" value="Urocanase like domains"/>
    <property type="match status" value="1"/>
</dbReference>
<keyword evidence="6 9" id="KW-0456">Lyase</keyword>
<dbReference type="InterPro" id="IPR036190">
    <property type="entry name" value="Urocanase_sf"/>
</dbReference>
<dbReference type="SUPFAM" id="SSF111326">
    <property type="entry name" value="Urocanase"/>
    <property type="match status" value="1"/>
</dbReference>
<protein>
    <recommendedName>
        <fullName evidence="3 9">Urocanate hydratase</fullName>
        <shortName evidence="9">Urocanase</shortName>
        <ecNumber evidence="3 9">4.2.1.49</ecNumber>
    </recommendedName>
    <alternativeName>
        <fullName evidence="7 9">Imidazolonepropionate hydrolase</fullName>
    </alternativeName>
</protein>
<dbReference type="GO" id="GO:0019557">
    <property type="term" value="P:L-histidine catabolic process to glutamate and formate"/>
    <property type="evidence" value="ECO:0007669"/>
    <property type="project" value="UniProtKB-UniPathway"/>
</dbReference>
<gene>
    <name evidence="9" type="primary">hutU</name>
    <name evidence="13" type="ORF">BHY08_07530</name>
</gene>
<evidence type="ECO:0000313" key="13">
    <source>
        <dbReference type="EMBL" id="APB31692.1"/>
    </source>
</evidence>
<feature type="binding site" evidence="9">
    <location>
        <position position="277"/>
    </location>
    <ligand>
        <name>NAD(+)</name>
        <dbReference type="ChEBI" id="CHEBI:57540"/>
    </ligand>
</feature>
<dbReference type="AlphaFoldDB" id="A0A1J0A6Y8"/>
<dbReference type="HAMAP" id="MF_00577">
    <property type="entry name" value="HutU"/>
    <property type="match status" value="1"/>
</dbReference>
<dbReference type="InterPro" id="IPR035400">
    <property type="entry name" value="Urocanase_N"/>
</dbReference>
<dbReference type="NCBIfam" id="NF003820">
    <property type="entry name" value="PRK05414.1"/>
    <property type="match status" value="1"/>
</dbReference>
<comment type="caution">
    <text evidence="9">Lacks conserved residue(s) required for the propagation of feature annotation.</text>
</comment>
<feature type="binding site" evidence="9">
    <location>
        <position position="282"/>
    </location>
    <ligand>
        <name>NAD(+)</name>
        <dbReference type="ChEBI" id="CHEBI:57540"/>
    </ligand>
</feature>
<evidence type="ECO:0000256" key="1">
    <source>
        <dbReference type="ARBA" id="ARBA00004794"/>
    </source>
</evidence>
<dbReference type="GO" id="GO:0005737">
    <property type="term" value="C:cytoplasm"/>
    <property type="evidence" value="ECO:0007669"/>
    <property type="project" value="UniProtKB-SubCell"/>
</dbReference>
<dbReference type="STRING" id="519472.BHY08_07530"/>
<dbReference type="PANTHER" id="PTHR12216:SF3">
    <property type="entry name" value="UROCANATE HYDRATASE"/>
    <property type="match status" value="1"/>
</dbReference>
<keyword evidence="9" id="KW-0963">Cytoplasm</keyword>
<evidence type="ECO:0000256" key="4">
    <source>
        <dbReference type="ARBA" id="ARBA00022808"/>
    </source>
</evidence>